<feature type="transmembrane region" description="Helical" evidence="8">
    <location>
        <begin position="182"/>
        <end position="201"/>
    </location>
</feature>
<evidence type="ECO:0000313" key="11">
    <source>
        <dbReference type="Proteomes" id="UP001180616"/>
    </source>
</evidence>
<accession>A0ABY9R409</accession>
<keyword evidence="11" id="KW-1185">Reference proteome</keyword>
<feature type="transmembrane region" description="Helical" evidence="8">
    <location>
        <begin position="460"/>
        <end position="479"/>
    </location>
</feature>
<feature type="domain" description="4Fe-4S ferredoxin-type" evidence="9">
    <location>
        <begin position="396"/>
        <end position="424"/>
    </location>
</feature>
<keyword evidence="8" id="KW-1133">Transmembrane helix</keyword>
<keyword evidence="2" id="KW-0004">4Fe-4S</keyword>
<feature type="transmembrane region" description="Helical" evidence="8">
    <location>
        <begin position="81"/>
        <end position="102"/>
    </location>
</feature>
<evidence type="ECO:0000256" key="8">
    <source>
        <dbReference type="SAM" id="Phobius"/>
    </source>
</evidence>
<feature type="transmembrane region" description="Helical" evidence="8">
    <location>
        <begin position="346"/>
        <end position="367"/>
    </location>
</feature>
<keyword evidence="8" id="KW-0812">Transmembrane</keyword>
<dbReference type="SUPFAM" id="SSF54862">
    <property type="entry name" value="4Fe-4S ferredoxins"/>
    <property type="match status" value="1"/>
</dbReference>
<gene>
    <name evidence="10" type="ORF">KPS_001077</name>
</gene>
<evidence type="ECO:0000259" key="9">
    <source>
        <dbReference type="PROSITE" id="PS51379"/>
    </source>
</evidence>
<dbReference type="PANTHER" id="PTHR30176">
    <property type="entry name" value="FERREDOXIN-TYPE PROTEIN NAPH"/>
    <property type="match status" value="1"/>
</dbReference>
<feature type="transmembrane region" description="Helical" evidence="8">
    <location>
        <begin position="260"/>
        <end position="286"/>
    </location>
</feature>
<keyword evidence="3" id="KW-0479">Metal-binding</keyword>
<dbReference type="PROSITE" id="PS51379">
    <property type="entry name" value="4FE4S_FER_2"/>
    <property type="match status" value="1"/>
</dbReference>
<feature type="transmembrane region" description="Helical" evidence="8">
    <location>
        <begin position="213"/>
        <end position="236"/>
    </location>
</feature>
<dbReference type="Gene3D" id="3.30.70.20">
    <property type="match status" value="1"/>
</dbReference>
<feature type="transmembrane region" description="Helical" evidence="8">
    <location>
        <begin position="29"/>
        <end position="49"/>
    </location>
</feature>
<dbReference type="InterPro" id="IPR017896">
    <property type="entry name" value="4Fe4S_Fe-S-bd"/>
</dbReference>
<dbReference type="InterPro" id="IPR051684">
    <property type="entry name" value="Electron_Trans/Redox"/>
</dbReference>
<evidence type="ECO:0000256" key="6">
    <source>
        <dbReference type="ARBA" id="ARBA00023014"/>
    </source>
</evidence>
<keyword evidence="6" id="KW-0411">Iron-sulfur</keyword>
<dbReference type="PANTHER" id="PTHR30176:SF3">
    <property type="entry name" value="FERREDOXIN-TYPE PROTEIN NAPH"/>
    <property type="match status" value="1"/>
</dbReference>
<feature type="transmembrane region" description="Helical" evidence="8">
    <location>
        <begin position="140"/>
        <end position="162"/>
    </location>
</feature>
<evidence type="ECO:0000256" key="2">
    <source>
        <dbReference type="ARBA" id="ARBA00022485"/>
    </source>
</evidence>
<evidence type="ECO:0000313" key="10">
    <source>
        <dbReference type="EMBL" id="WMW66501.1"/>
    </source>
</evidence>
<evidence type="ECO:0000256" key="5">
    <source>
        <dbReference type="ARBA" id="ARBA00023004"/>
    </source>
</evidence>
<feature type="region of interest" description="Disordered" evidence="7">
    <location>
        <begin position="1"/>
        <end position="22"/>
    </location>
</feature>
<dbReference type="EMBL" id="CP133659">
    <property type="protein sequence ID" value="WMW66501.1"/>
    <property type="molecule type" value="Genomic_DNA"/>
</dbReference>
<name>A0ABY9R409_9BACT</name>
<dbReference type="RefSeq" id="WP_309542390.1">
    <property type="nucleotide sequence ID" value="NZ_CP133659.1"/>
</dbReference>
<keyword evidence="8" id="KW-0472">Membrane</keyword>
<evidence type="ECO:0000256" key="4">
    <source>
        <dbReference type="ARBA" id="ARBA00022982"/>
    </source>
</evidence>
<keyword evidence="1" id="KW-0813">Transport</keyword>
<keyword evidence="5" id="KW-0408">Iron</keyword>
<evidence type="ECO:0000256" key="7">
    <source>
        <dbReference type="SAM" id="MobiDB-lite"/>
    </source>
</evidence>
<organism evidence="10 11">
    <name type="scientific">Nitratidesulfovibrio liaohensis</name>
    <dbReference type="NCBI Taxonomy" id="2604158"/>
    <lineage>
        <taxon>Bacteria</taxon>
        <taxon>Pseudomonadati</taxon>
        <taxon>Thermodesulfobacteriota</taxon>
        <taxon>Desulfovibrionia</taxon>
        <taxon>Desulfovibrionales</taxon>
        <taxon>Desulfovibrionaceae</taxon>
        <taxon>Nitratidesulfovibrio</taxon>
    </lineage>
</organism>
<evidence type="ECO:0000256" key="1">
    <source>
        <dbReference type="ARBA" id="ARBA00022448"/>
    </source>
</evidence>
<proteinExistence type="predicted"/>
<sequence>MQQLSDESFRPVPSCPSPDDGAGGGPGRAAFWSVTVHCLLAFALLSAHAVRSGDWGMAAAWGVLVGLACTRLAWARLVMCAALFVGGLFWVSVGVDLVRFRMAFGADWLRLAAIMAVVTGLTMAAWWRLAGDAGRLRHNLGADTAWAGAIAFVLAAGLLWLARWRVSSIVLLLSDRFLPGSGPLQIALAGVYAAWVAGLLLDPVRARKARPRLWALFSAVFFGQLALGLLGAHRLLMTGALHLPVPALILAGPLYRGEGVFMLVLFGVSVLLLGPAWCSHLCYIGAWDDACSRLRGAAKKKDSKGGKPQKGKGPAPLPRWAVALRWCLAATVFAVAFAMGRTGVPVGVAATAAGLFGLAGVAVMAGLSTRRGMMVHCTAFCPMGAVGNLLGRIAPWRLRVGPGCTRCGACLAVCRYNALDARRLEAGRPALSCTLCRDCIGVCRHGAMRLTLPGLSPATAWRAFAVLAAVLHAVFLNVARM</sequence>
<feature type="transmembrane region" description="Helical" evidence="8">
    <location>
        <begin position="108"/>
        <end position="128"/>
    </location>
</feature>
<dbReference type="Pfam" id="PF12801">
    <property type="entry name" value="Fer4_5"/>
    <property type="match status" value="2"/>
</dbReference>
<evidence type="ECO:0000256" key="3">
    <source>
        <dbReference type="ARBA" id="ARBA00022723"/>
    </source>
</evidence>
<protein>
    <submittedName>
        <fullName evidence="10">4Fe-4S binding protein</fullName>
    </submittedName>
</protein>
<feature type="transmembrane region" description="Helical" evidence="8">
    <location>
        <begin position="374"/>
        <end position="393"/>
    </location>
</feature>
<reference evidence="10" key="1">
    <citation type="submission" date="2023-09" db="EMBL/GenBank/DDBJ databases">
        <authorList>
            <consortium name="CW5 consortium"/>
            <person name="Lu C.-W."/>
        </authorList>
    </citation>
    <scope>NUCLEOTIDE SEQUENCE</scope>
    <source>
        <strain evidence="10">KPS</strain>
    </source>
</reference>
<dbReference type="Proteomes" id="UP001180616">
    <property type="component" value="Chromosome"/>
</dbReference>
<feature type="transmembrane region" description="Helical" evidence="8">
    <location>
        <begin position="320"/>
        <end position="340"/>
    </location>
</feature>
<keyword evidence="4" id="KW-0249">Electron transport</keyword>